<dbReference type="EC" id="1.14.15.46" evidence="11"/>
<feature type="compositionally biased region" description="Low complexity" evidence="12">
    <location>
        <begin position="175"/>
        <end position="192"/>
    </location>
</feature>
<dbReference type="PROSITE" id="PS01304">
    <property type="entry name" value="UBIH"/>
    <property type="match status" value="1"/>
</dbReference>
<comment type="catalytic activity">
    <reaction evidence="11">
        <text>a 4-hydroxy-3-(all-trans-polyprenyl)benzoate + 2 reduced [2Fe-2S]-[ferredoxin] + O2 + 2 H(+) = a 3,4-dihydroxy-5-(all-trans-polyprenyl)benzoate + 2 oxidized [2Fe-2S]-[ferredoxin] + H2O</text>
        <dbReference type="Rhea" id="RHEA:81195"/>
        <dbReference type="Rhea" id="RHEA-COMP:9514"/>
        <dbReference type="Rhea" id="RHEA-COMP:10000"/>
        <dbReference type="Rhea" id="RHEA-COMP:10001"/>
        <dbReference type="Rhea" id="RHEA-COMP:10930"/>
        <dbReference type="ChEBI" id="CHEBI:15377"/>
        <dbReference type="ChEBI" id="CHEBI:15378"/>
        <dbReference type="ChEBI" id="CHEBI:15379"/>
        <dbReference type="ChEBI" id="CHEBI:33737"/>
        <dbReference type="ChEBI" id="CHEBI:33738"/>
        <dbReference type="ChEBI" id="CHEBI:64694"/>
        <dbReference type="ChEBI" id="CHEBI:78396"/>
        <dbReference type="EC" id="1.14.15.45"/>
    </reaction>
</comment>
<keyword evidence="6 11" id="KW-0274">FAD</keyword>
<keyword evidence="8 11" id="KW-0503">Monooxygenase</keyword>
<comment type="function">
    <text evidence="11">FAD-dependent monooxygenase required for two non-consecutive steps during ubiquinone biosynthesis. Required for the C5-ring hydroxylation during ubiquinone biosynthesis by catalyzing the hydroxylation of 4-hydroxy-3-(all-trans-polyprenyl)benzoic acid to 3,4-dihydroxy-5-(all-trans-polyprenyl)benzoic acid. Also acts downstream of coq4, for the C1-hydroxylation during ubiquinone biosynthesis by catalyzing the hydroxylation of 2-methoxy-6-(all-trans-polyprenyl)phenol to 2-methoxy-6-(all-trans-polyprenyl)benzene-1,4-diol. The electrons required for the hydroxylation reaction are funneled indirectly to coq6 from NADPH via a ferredoxin/ferredoxin reductase system.</text>
</comment>
<dbReference type="STRING" id="5217.A0A4Q1BRF4"/>
<feature type="domain" description="FAD-binding" evidence="13">
    <location>
        <begin position="197"/>
        <end position="417"/>
    </location>
</feature>
<keyword evidence="15" id="KW-1185">Reference proteome</keyword>
<dbReference type="OrthoDB" id="683240at2759"/>
<accession>A0A4Q1BRF4</accession>
<dbReference type="PANTHER" id="PTHR43876">
    <property type="entry name" value="UBIQUINONE BIOSYNTHESIS MONOOXYGENASE COQ6, MITOCHONDRIAL"/>
    <property type="match status" value="1"/>
</dbReference>
<evidence type="ECO:0000259" key="13">
    <source>
        <dbReference type="Pfam" id="PF01494"/>
    </source>
</evidence>
<keyword evidence="9 11" id="KW-0496">Mitochondrion</keyword>
<dbReference type="VEuPathDB" id="FungiDB:TREMEDRAFT_25006"/>
<dbReference type="UniPathway" id="UPA00232"/>
<evidence type="ECO:0000256" key="2">
    <source>
        <dbReference type="ARBA" id="ARBA00005349"/>
    </source>
</evidence>
<dbReference type="GO" id="GO:0071949">
    <property type="term" value="F:FAD binding"/>
    <property type="evidence" value="ECO:0007669"/>
    <property type="project" value="InterPro"/>
</dbReference>
<comment type="subcellular location">
    <subcellularLocation>
        <location evidence="11">Mitochondrion inner membrane</location>
        <topology evidence="11">Peripheral membrane protein</topology>
        <orientation evidence="11">Matrix side</orientation>
    </subcellularLocation>
</comment>
<comment type="cofactor">
    <cofactor evidence="1 11">
        <name>FAD</name>
        <dbReference type="ChEBI" id="CHEBI:57692"/>
    </cofactor>
</comment>
<evidence type="ECO:0000256" key="11">
    <source>
        <dbReference type="HAMAP-Rule" id="MF_03193"/>
    </source>
</evidence>
<dbReference type="SUPFAM" id="SSF51905">
    <property type="entry name" value="FAD/NAD(P)-binding domain"/>
    <property type="match status" value="1"/>
</dbReference>
<dbReference type="Proteomes" id="UP000289152">
    <property type="component" value="Unassembled WGS sequence"/>
</dbReference>
<dbReference type="FunCoup" id="A0A4Q1BRF4">
    <property type="interactions" value="249"/>
</dbReference>
<dbReference type="Gene3D" id="3.50.50.60">
    <property type="entry name" value="FAD/NAD(P)-binding domain"/>
    <property type="match status" value="2"/>
</dbReference>
<keyword evidence="5 11" id="KW-0999">Mitochondrion inner membrane</keyword>
<dbReference type="InterPro" id="IPR018168">
    <property type="entry name" value="Ubi_Hdrlase_CS"/>
</dbReference>
<proteinExistence type="inferred from homology"/>
<feature type="region of interest" description="Disordered" evidence="12">
    <location>
        <begin position="175"/>
        <end position="196"/>
    </location>
</feature>
<comment type="catalytic activity">
    <reaction evidence="11">
        <text>a 2-methoxy-6-(all-trans-polyprenyl)phenol + 2 reduced [2Fe-2S]-[ferredoxin] + O2 + 2 H(+) = a 2-methoxy-6-(all-trans-polyprenyl)benzene-1,4-diol + 2 oxidized [2Fe-2S]-[ferredoxin] + H2O</text>
        <dbReference type="Rhea" id="RHEA:81183"/>
        <dbReference type="Rhea" id="RHEA-COMP:9551"/>
        <dbReference type="Rhea" id="RHEA-COMP:10000"/>
        <dbReference type="Rhea" id="RHEA-COMP:10001"/>
        <dbReference type="Rhea" id="RHEA-COMP:10858"/>
        <dbReference type="ChEBI" id="CHEBI:15377"/>
        <dbReference type="ChEBI" id="CHEBI:15378"/>
        <dbReference type="ChEBI" id="CHEBI:15379"/>
        <dbReference type="ChEBI" id="CHEBI:33737"/>
        <dbReference type="ChEBI" id="CHEBI:33738"/>
        <dbReference type="ChEBI" id="CHEBI:62731"/>
        <dbReference type="ChEBI" id="CHEBI:84166"/>
        <dbReference type="EC" id="1.14.15.46"/>
    </reaction>
</comment>
<dbReference type="InterPro" id="IPR036188">
    <property type="entry name" value="FAD/NAD-bd_sf"/>
</dbReference>
<dbReference type="EMBL" id="SDIL01000017">
    <property type="protein sequence ID" value="RXK40500.1"/>
    <property type="molecule type" value="Genomic_DNA"/>
</dbReference>
<evidence type="ECO:0000256" key="1">
    <source>
        <dbReference type="ARBA" id="ARBA00001974"/>
    </source>
</evidence>
<dbReference type="InterPro" id="IPR000689">
    <property type="entry name" value="UbQ_mOase_COQ6"/>
</dbReference>
<comment type="caution">
    <text evidence="14">The sequence shown here is derived from an EMBL/GenBank/DDBJ whole genome shotgun (WGS) entry which is preliminary data.</text>
</comment>
<protein>
    <recommendedName>
        <fullName evidence="11">Ubiquinone biosynthesis monooxygenase COQ6, mitochondrial</fullName>
        <ecNumber evidence="11">1.14.15.45</ecNumber>
    </recommendedName>
    <alternativeName>
        <fullName evidence="11">2-methoxy-6-polyprenolphenol 4-hydroxylase</fullName>
        <ecNumber evidence="11">1.14.15.46</ecNumber>
    </alternativeName>
</protein>
<evidence type="ECO:0000256" key="3">
    <source>
        <dbReference type="ARBA" id="ARBA00022630"/>
    </source>
</evidence>
<dbReference type="GO" id="GO:0120538">
    <property type="term" value="F:2-methoxy-6-polyprenolphenol 4-hydroxylase activity"/>
    <property type="evidence" value="ECO:0007669"/>
    <property type="project" value="UniProtKB-EC"/>
</dbReference>
<evidence type="ECO:0000256" key="5">
    <source>
        <dbReference type="ARBA" id="ARBA00022792"/>
    </source>
</evidence>
<reference evidence="14 15" key="1">
    <citation type="submission" date="2016-06" db="EMBL/GenBank/DDBJ databases">
        <title>Evolution of pathogenesis and genome organization in the Tremellales.</title>
        <authorList>
            <person name="Cuomo C."/>
            <person name="Litvintseva A."/>
            <person name="Heitman J."/>
            <person name="Chen Y."/>
            <person name="Sun S."/>
            <person name="Springer D."/>
            <person name="Dromer F."/>
            <person name="Young S."/>
            <person name="Zeng Q."/>
            <person name="Chapman S."/>
            <person name="Gujja S."/>
            <person name="Saif S."/>
            <person name="Birren B."/>
        </authorList>
    </citation>
    <scope>NUCLEOTIDE SEQUENCE [LARGE SCALE GENOMIC DNA]</scope>
    <source>
        <strain evidence="14 15">ATCC 28783</strain>
    </source>
</reference>
<dbReference type="InterPro" id="IPR051205">
    <property type="entry name" value="UbiH/COQ6_monooxygenase"/>
</dbReference>
<dbReference type="GO" id="GO:0106364">
    <property type="term" value="F:4-hydroxy-3-all-trans-polyprenylbenzoate oxygenase activity"/>
    <property type="evidence" value="ECO:0007669"/>
    <property type="project" value="UniProtKB-EC"/>
</dbReference>
<evidence type="ECO:0000256" key="7">
    <source>
        <dbReference type="ARBA" id="ARBA00023002"/>
    </source>
</evidence>
<gene>
    <name evidence="11" type="primary">COQ6</name>
    <name evidence="14" type="ORF">M231_02152</name>
</gene>
<keyword evidence="7 11" id="KW-0560">Oxidoreductase</keyword>
<name>A0A4Q1BRF4_TREME</name>
<dbReference type="InParanoid" id="A0A4Q1BRF4"/>
<dbReference type="Pfam" id="PF01494">
    <property type="entry name" value="FAD_binding_3"/>
    <property type="match status" value="1"/>
</dbReference>
<keyword evidence="3 11" id="KW-0285">Flavoprotein</keyword>
<sequence>MPEVSPDDTYDIVIIGGSNAGLALACALLTKPSIRATSKILLLEGGSMNKTRIWNGEGPWENRVSSITAENKSWLESIGAWQHIKHSRICPVEEMIVWANPSPSSTPTLHFPPLGHPMAYMTENQNLQTALLHRILSLDPDSSTLKIQESSKVTSMSLSSSGQSVFLQLTPSKSTTVPSSSSSSAVAHNTSSEINPNNERTIRAGLVIGADGPNSPVRKFSNIETYGHPYSTHAIVCTLHHPSSPYLNTTAFQRFLPSGPIAFLPLSATSSTLVWYNPPSITSSLKSLSSETFTTMINFAFSLPETTLNRIYQLLSSSPPSTANLTEQINEILNSVPLDTQTDQTLPPRIESISQESIGSFPIKMSHADSYLGQRTVLVGDAAHTIHPLAGQGLNMGLADVRSLSNTLEIARSLGGDIGSWTNLKDYPKERYGENHLLLSATDKLNWVFKSRGKVIDGIRGIGLELLNEIEPIKKLFMSGAGAYPIYTQTSESFIGGLKGRGMRGTGKGKMEMLADGLESWWKVKDNLGLVSGMMRDVASTGLKKAAEVVEKR</sequence>
<dbReference type="NCBIfam" id="TIGR01988">
    <property type="entry name" value="Ubi-OHases"/>
    <property type="match status" value="1"/>
</dbReference>
<evidence type="ECO:0000256" key="6">
    <source>
        <dbReference type="ARBA" id="ARBA00022827"/>
    </source>
</evidence>
<dbReference type="GO" id="GO:0016712">
    <property type="term" value="F:oxidoreductase activity, acting on paired donors, with incorporation or reduction of molecular oxygen, reduced flavin or flavoprotein as one donor, and incorporation of one atom of oxygen"/>
    <property type="evidence" value="ECO:0007669"/>
    <property type="project" value="UniProtKB-UniRule"/>
</dbReference>
<comment type="pathway">
    <text evidence="11">Cofactor biosynthesis; ubiquinone biosynthesis.</text>
</comment>
<dbReference type="PRINTS" id="PR00420">
    <property type="entry name" value="RNGMNOXGNASE"/>
</dbReference>
<dbReference type="HAMAP" id="MF_03193">
    <property type="entry name" value="COQ6_monooxygenase"/>
    <property type="match status" value="1"/>
</dbReference>
<comment type="similarity">
    <text evidence="2 11">Belongs to the UbiH/COQ6 family.</text>
</comment>
<evidence type="ECO:0000256" key="10">
    <source>
        <dbReference type="ARBA" id="ARBA00023136"/>
    </source>
</evidence>
<dbReference type="EC" id="1.14.15.45" evidence="11"/>
<dbReference type="GO" id="GO:0031314">
    <property type="term" value="C:extrinsic component of mitochondrial inner membrane"/>
    <property type="evidence" value="ECO:0007669"/>
    <property type="project" value="UniProtKB-UniRule"/>
</dbReference>
<keyword evidence="14" id="KW-0830">Ubiquinone</keyword>
<keyword evidence="4 11" id="KW-0831">Ubiquinone biosynthesis</keyword>
<evidence type="ECO:0000256" key="12">
    <source>
        <dbReference type="SAM" id="MobiDB-lite"/>
    </source>
</evidence>
<evidence type="ECO:0000256" key="9">
    <source>
        <dbReference type="ARBA" id="ARBA00023128"/>
    </source>
</evidence>
<dbReference type="PANTHER" id="PTHR43876:SF7">
    <property type="entry name" value="UBIQUINONE BIOSYNTHESIS MONOOXYGENASE COQ6, MITOCHONDRIAL"/>
    <property type="match status" value="1"/>
</dbReference>
<dbReference type="FunFam" id="3.50.50.60:FF:000021">
    <property type="entry name" value="Ubiquinone biosynthesis monooxygenase COQ6"/>
    <property type="match status" value="1"/>
</dbReference>
<keyword evidence="10 11" id="KW-0472">Membrane</keyword>
<dbReference type="InterPro" id="IPR002938">
    <property type="entry name" value="FAD-bd"/>
</dbReference>
<comment type="subunit">
    <text evidence="11">Component of a multi-subunit COQ enzyme complex, composed of at least COQ3, COQ4, COQ5, COQ6, COQ7 and COQ9.</text>
</comment>
<evidence type="ECO:0000313" key="14">
    <source>
        <dbReference type="EMBL" id="RXK40500.1"/>
    </source>
</evidence>
<dbReference type="InterPro" id="IPR010971">
    <property type="entry name" value="UbiH/COQ6"/>
</dbReference>
<evidence type="ECO:0000313" key="15">
    <source>
        <dbReference type="Proteomes" id="UP000289152"/>
    </source>
</evidence>
<evidence type="ECO:0000256" key="4">
    <source>
        <dbReference type="ARBA" id="ARBA00022688"/>
    </source>
</evidence>
<organism evidence="14 15">
    <name type="scientific">Tremella mesenterica</name>
    <name type="common">Jelly fungus</name>
    <dbReference type="NCBI Taxonomy" id="5217"/>
    <lineage>
        <taxon>Eukaryota</taxon>
        <taxon>Fungi</taxon>
        <taxon>Dikarya</taxon>
        <taxon>Basidiomycota</taxon>
        <taxon>Agaricomycotina</taxon>
        <taxon>Tremellomycetes</taxon>
        <taxon>Tremellales</taxon>
        <taxon>Tremellaceae</taxon>
        <taxon>Tremella</taxon>
    </lineage>
</organism>
<evidence type="ECO:0000256" key="8">
    <source>
        <dbReference type="ARBA" id="ARBA00023033"/>
    </source>
</evidence>
<dbReference type="AlphaFoldDB" id="A0A4Q1BRF4"/>